<evidence type="ECO:0000313" key="3">
    <source>
        <dbReference type="Proteomes" id="UP000019754"/>
    </source>
</evidence>
<dbReference type="EMBL" id="AORC01000003">
    <property type="protein sequence ID" value="EYT50664.1"/>
    <property type="molecule type" value="Genomic_DNA"/>
</dbReference>
<keyword evidence="1" id="KW-0812">Transmembrane</keyword>
<gene>
    <name evidence="2" type="ORF">D641_0102290</name>
</gene>
<dbReference type="HOGENOM" id="CLU_536082_0_0_11"/>
<organism evidence="2 3">
    <name type="scientific">Brachybacterium muris UCD-AY4</name>
    <dbReference type="NCBI Taxonomy" id="1249481"/>
    <lineage>
        <taxon>Bacteria</taxon>
        <taxon>Bacillati</taxon>
        <taxon>Actinomycetota</taxon>
        <taxon>Actinomycetes</taxon>
        <taxon>Micrococcales</taxon>
        <taxon>Dermabacteraceae</taxon>
        <taxon>Brachybacterium</taxon>
    </lineage>
</organism>
<feature type="transmembrane region" description="Helical" evidence="1">
    <location>
        <begin position="417"/>
        <end position="438"/>
    </location>
</feature>
<dbReference type="Proteomes" id="UP000019754">
    <property type="component" value="Unassembled WGS sequence"/>
</dbReference>
<proteinExistence type="predicted"/>
<feature type="transmembrane region" description="Helical" evidence="1">
    <location>
        <begin position="67"/>
        <end position="93"/>
    </location>
</feature>
<feature type="transmembrane region" description="Helical" evidence="1">
    <location>
        <begin position="157"/>
        <end position="178"/>
    </location>
</feature>
<protein>
    <submittedName>
        <fullName evidence="2">Uncharacterized protein</fullName>
    </submittedName>
</protein>
<accession>A0A022KWU6</accession>
<feature type="transmembrane region" description="Helical" evidence="1">
    <location>
        <begin position="36"/>
        <end position="55"/>
    </location>
</feature>
<dbReference type="GO" id="GO:0005576">
    <property type="term" value="C:extracellular region"/>
    <property type="evidence" value="ECO:0007669"/>
    <property type="project" value="InterPro"/>
</dbReference>
<comment type="caution">
    <text evidence="2">The sequence shown here is derived from an EMBL/GenBank/DDBJ whole genome shotgun (WGS) entry which is preliminary data.</text>
</comment>
<keyword evidence="1" id="KW-1133">Transmembrane helix</keyword>
<dbReference type="PRINTS" id="PR01747">
    <property type="entry name" value="DENSEGRNULE7"/>
</dbReference>
<feature type="transmembrane region" description="Helical" evidence="1">
    <location>
        <begin position="99"/>
        <end position="117"/>
    </location>
</feature>
<name>A0A022KWU6_9MICO</name>
<feature type="transmembrane region" description="Helical" evidence="1">
    <location>
        <begin position="459"/>
        <end position="485"/>
    </location>
</feature>
<feature type="transmembrane region" description="Helical" evidence="1">
    <location>
        <begin position="129"/>
        <end position="151"/>
    </location>
</feature>
<feature type="transmembrane region" description="Helical" evidence="1">
    <location>
        <begin position="222"/>
        <end position="244"/>
    </location>
</feature>
<evidence type="ECO:0000313" key="2">
    <source>
        <dbReference type="EMBL" id="EYT50664.1"/>
    </source>
</evidence>
<dbReference type="InterPro" id="IPR008120">
    <property type="entry name" value="Dense_granule_Gra7_protein"/>
</dbReference>
<reference evidence="2 3" key="1">
    <citation type="journal article" date="2013" name="Genome Announc.">
        <title>Draft genome sequence of an Actinobacterium, Brachybacterium muris strain UCD-AY4.</title>
        <authorList>
            <person name="Lo J.R."/>
            <person name="Lang J.M."/>
            <person name="Darling A.E."/>
            <person name="Eisen J.A."/>
            <person name="Coil D.A."/>
        </authorList>
    </citation>
    <scope>NUCLEOTIDE SEQUENCE [LARGE SCALE GENOMIC DNA]</scope>
    <source>
        <strain evidence="2 3">UCD-AY4</strain>
    </source>
</reference>
<keyword evidence="1" id="KW-0472">Membrane</keyword>
<feature type="transmembrane region" description="Helical" evidence="1">
    <location>
        <begin position="190"/>
        <end position="210"/>
    </location>
</feature>
<keyword evidence="3" id="KW-1185">Reference proteome</keyword>
<dbReference type="AlphaFoldDB" id="A0A022KWU6"/>
<evidence type="ECO:0000256" key="1">
    <source>
        <dbReference type="SAM" id="Phobius"/>
    </source>
</evidence>
<feature type="transmembrane region" description="Helical" evidence="1">
    <location>
        <begin position="383"/>
        <end position="405"/>
    </location>
</feature>
<sequence length="517" mass="52621">MSAPADHPDLRREQASMGAIREIWASRRGARTRADVAYLVYLVVLSIAILVVPLLRAIGVGMARPDVVPVLLAGTAPQVVTAVALVVAGALVLTGATRGPALLAPFFTATLAAGPLRRRAVLWRPFARALLVPVLGLVTAAVLIGTTLVTVDRAGLAGAGWFALAAAGSGLLLGAAWLLGELLPGTWRRLLAIALSLLGLALAALPVPVGPGAAYPLAGAMAMPWAIGLTLAGIIAVAACIPLLDRLRGEVLLEQAVRWEAATATVTTGDLTGAAGAFRARASTGRRLPVIGGGPLPLVYARRDAIAWLRTPERTVIGLIGAIGAAAALGWGVLATGPLAWMAMATGILGLWMASSPLTDGIRHAVHTLGAPPLLGQTAAAQALLHSLAPMLLLAAVGGLGGAAVALGTTGAEQVGLLRAVLVPVALAPVLVALRVHAAAKGPMPLKLATPIPTAQGDLSVIPMLTWQSDAILLVLLAGGVLVLASWLGPLWIAGAVALLVLGIVWLTRSRFRDLRD</sequence>
<dbReference type="RefSeq" id="WP_017822176.1">
    <property type="nucleotide sequence ID" value="NZ_AORC01000003.1"/>
</dbReference>
<feature type="transmembrane region" description="Helical" evidence="1">
    <location>
        <begin position="316"/>
        <end position="334"/>
    </location>
</feature>